<organism evidence="1">
    <name type="scientific">marine metagenome</name>
    <dbReference type="NCBI Taxonomy" id="408172"/>
    <lineage>
        <taxon>unclassified sequences</taxon>
        <taxon>metagenomes</taxon>
        <taxon>ecological metagenomes</taxon>
    </lineage>
</organism>
<dbReference type="SUPFAM" id="SSF48452">
    <property type="entry name" value="TPR-like"/>
    <property type="match status" value="1"/>
</dbReference>
<name>A0A381VIN1_9ZZZZ</name>
<evidence type="ECO:0000313" key="1">
    <source>
        <dbReference type="EMBL" id="SVA40160.1"/>
    </source>
</evidence>
<proteinExistence type="predicted"/>
<accession>A0A381VIN1</accession>
<reference evidence="1" key="1">
    <citation type="submission" date="2018-05" db="EMBL/GenBank/DDBJ databases">
        <authorList>
            <person name="Lanie J.A."/>
            <person name="Ng W.-L."/>
            <person name="Kazmierczak K.M."/>
            <person name="Andrzejewski T.M."/>
            <person name="Davidsen T.M."/>
            <person name="Wayne K.J."/>
            <person name="Tettelin H."/>
            <person name="Glass J.I."/>
            <person name="Rusch D."/>
            <person name="Podicherti R."/>
            <person name="Tsui H.-C.T."/>
            <person name="Winkler M.E."/>
        </authorList>
    </citation>
    <scope>NUCLEOTIDE SEQUENCE</scope>
</reference>
<dbReference type="Gene3D" id="1.25.40.10">
    <property type="entry name" value="Tetratricopeptide repeat domain"/>
    <property type="match status" value="1"/>
</dbReference>
<sequence>KDGDTYVLLGNLYLFEDRLKDSIRAIENGLKKPKVKSRSQALLVLGQAHFELQNFEDAKKHFRAAARDKNKRIKRTANSWIKYAENEEIRVKNLALRRDFIQQAKKSPQT</sequence>
<gene>
    <name evidence="1" type="ORF">METZ01_LOCUS93014</name>
</gene>
<feature type="non-terminal residue" evidence="1">
    <location>
        <position position="1"/>
    </location>
</feature>
<protein>
    <submittedName>
        <fullName evidence="1">Uncharacterized protein</fullName>
    </submittedName>
</protein>
<dbReference type="EMBL" id="UINC01008937">
    <property type="protein sequence ID" value="SVA40160.1"/>
    <property type="molecule type" value="Genomic_DNA"/>
</dbReference>
<dbReference type="PROSITE" id="PS50005">
    <property type="entry name" value="TPR"/>
    <property type="match status" value="1"/>
</dbReference>
<dbReference type="AlphaFoldDB" id="A0A381VIN1"/>
<dbReference type="InterPro" id="IPR019734">
    <property type="entry name" value="TPR_rpt"/>
</dbReference>
<dbReference type="Pfam" id="PF13181">
    <property type="entry name" value="TPR_8"/>
    <property type="match status" value="1"/>
</dbReference>
<dbReference type="InterPro" id="IPR011990">
    <property type="entry name" value="TPR-like_helical_dom_sf"/>
</dbReference>